<evidence type="ECO:0008006" key="4">
    <source>
        <dbReference type="Google" id="ProtNLM"/>
    </source>
</evidence>
<reference evidence="2 3" key="1">
    <citation type="submission" date="2013-03" db="EMBL/GenBank/DDBJ databases">
        <authorList>
            <person name="Warren W."/>
            <person name="Wilson R.K."/>
        </authorList>
    </citation>
    <scope>NUCLEOTIDE SEQUENCE</scope>
</reference>
<dbReference type="Ensembl" id="ENSMFAT00000100424.1">
    <property type="protein sequence ID" value="ENSMFAP00000049865.1"/>
    <property type="gene ID" value="ENSMFAG00000052447.1"/>
</dbReference>
<dbReference type="PANTHER" id="PTHR12138">
    <property type="entry name" value="PRIMATE-EXPANDED PROTEIN FAMILY"/>
    <property type="match status" value="1"/>
</dbReference>
<feature type="chain" id="PRO_5030664801" description="MHC class I-like antigen recognition-like domain-containing protein" evidence="1">
    <location>
        <begin position="17"/>
        <end position="172"/>
    </location>
</feature>
<keyword evidence="3" id="KW-1185">Reference proteome</keyword>
<reference evidence="2" key="2">
    <citation type="submission" date="2025-08" db="UniProtKB">
        <authorList>
            <consortium name="Ensembl"/>
        </authorList>
    </citation>
    <scope>IDENTIFICATION</scope>
</reference>
<sequence>HLLSPSFFFFFRWSLAQSPRLECSGTISAPCNLGFLGSSDSRASASRVAGTTGAHHHVYLIFVFLVEKGFHHVGQAGLELPTSSDPPAWPFQSAGIIRVSHCAWPKSLFYNGHWTGGWMNTNEQDTTPALWEQSFVERVARDRWTEDSTAFGRTLRSDCRRWGSPNGVLKDE</sequence>
<dbReference type="AlphaFoldDB" id="A0A7N9IAS8"/>
<name>A0A7N9IAS8_MACFA</name>
<evidence type="ECO:0000313" key="2">
    <source>
        <dbReference type="Ensembl" id="ENSMFAP00000049865.1"/>
    </source>
</evidence>
<reference evidence="2" key="3">
    <citation type="submission" date="2025-09" db="UniProtKB">
        <authorList>
            <consortium name="Ensembl"/>
        </authorList>
    </citation>
    <scope>IDENTIFICATION</scope>
</reference>
<organism evidence="2 3">
    <name type="scientific">Macaca fascicularis</name>
    <name type="common">Crab-eating macaque</name>
    <name type="synonym">Cynomolgus monkey</name>
    <dbReference type="NCBI Taxonomy" id="9541"/>
    <lineage>
        <taxon>Eukaryota</taxon>
        <taxon>Metazoa</taxon>
        <taxon>Chordata</taxon>
        <taxon>Craniata</taxon>
        <taxon>Vertebrata</taxon>
        <taxon>Euteleostomi</taxon>
        <taxon>Mammalia</taxon>
        <taxon>Eutheria</taxon>
        <taxon>Euarchontoglires</taxon>
        <taxon>Primates</taxon>
        <taxon>Haplorrhini</taxon>
        <taxon>Catarrhini</taxon>
        <taxon>Cercopithecidae</taxon>
        <taxon>Cercopithecinae</taxon>
        <taxon>Macaca</taxon>
    </lineage>
</organism>
<protein>
    <recommendedName>
        <fullName evidence="4">MHC class I-like antigen recognition-like domain-containing protein</fullName>
    </recommendedName>
</protein>
<keyword evidence="1" id="KW-0732">Signal</keyword>
<dbReference type="Proteomes" id="UP000233100">
    <property type="component" value="Chromosome 8"/>
</dbReference>
<evidence type="ECO:0000313" key="3">
    <source>
        <dbReference type="Proteomes" id="UP000233100"/>
    </source>
</evidence>
<dbReference type="GeneTree" id="ENSGT01150000286943"/>
<feature type="signal peptide" evidence="1">
    <location>
        <begin position="1"/>
        <end position="16"/>
    </location>
</feature>
<proteinExistence type="predicted"/>
<dbReference type="PANTHER" id="PTHR12138:SF162">
    <property type="entry name" value="CHROMOSOME UNDETERMINED SCAFFOLD_275, WHOLE GENOME SHOTGUN SEQUENCE"/>
    <property type="match status" value="1"/>
</dbReference>
<evidence type="ECO:0000256" key="1">
    <source>
        <dbReference type="SAM" id="SignalP"/>
    </source>
</evidence>
<accession>A0A7N9IAS8</accession>
<dbReference type="PRINTS" id="PR02045">
    <property type="entry name" value="F138DOMAIN"/>
</dbReference>